<dbReference type="Proteomes" id="UP000014184">
    <property type="component" value="Unassembled WGS sequence"/>
</dbReference>
<feature type="region of interest" description="Disordered" evidence="1">
    <location>
        <begin position="1"/>
        <end position="27"/>
    </location>
</feature>
<evidence type="ECO:0000256" key="1">
    <source>
        <dbReference type="SAM" id="MobiDB-lite"/>
    </source>
</evidence>
<protein>
    <recommendedName>
        <fullName evidence="4">DUF3263 domain-containing protein</fullName>
    </recommendedName>
</protein>
<accession>A0A9P2TCE9</accession>
<reference evidence="2 3" key="1">
    <citation type="journal article" date="2013" name="Genome Announc.">
        <title>Draft Genome Sequence of the Lignocellulose Decomposer Thermobifida fusca Strain TM51.</title>
        <authorList>
            <person name="Toth A."/>
            <person name="Barna T."/>
            <person name="Nagy I."/>
            <person name="Horvath B."/>
            <person name="Nagy I."/>
            <person name="Tancsics A."/>
            <person name="Kriszt B."/>
            <person name="Baka E."/>
            <person name="Fekete C."/>
            <person name="Kukolya J."/>
        </authorList>
    </citation>
    <scope>NUCLEOTIDE SEQUENCE [LARGE SCALE GENOMIC DNA]</scope>
    <source>
        <strain evidence="2 3">TM51</strain>
    </source>
</reference>
<gene>
    <name evidence="2" type="ORF">TM51_01455</name>
</gene>
<dbReference type="RefSeq" id="WP_011290670.1">
    <property type="nucleotide sequence ID" value="NZ_AOSG01000006.1"/>
</dbReference>
<proteinExistence type="predicted"/>
<comment type="caution">
    <text evidence="2">The sequence shown here is derived from an EMBL/GenBank/DDBJ whole genome shotgun (WGS) entry which is preliminary data.</text>
</comment>
<dbReference type="Pfam" id="PF11662">
    <property type="entry name" value="DUF3263"/>
    <property type="match status" value="1"/>
</dbReference>
<dbReference type="InterPro" id="IPR021678">
    <property type="entry name" value="DUF3263"/>
</dbReference>
<evidence type="ECO:0000313" key="3">
    <source>
        <dbReference type="Proteomes" id="UP000014184"/>
    </source>
</evidence>
<evidence type="ECO:0008006" key="4">
    <source>
        <dbReference type="Google" id="ProtNLM"/>
    </source>
</evidence>
<name>A0A9P2TCE9_THEFU</name>
<evidence type="ECO:0000313" key="2">
    <source>
        <dbReference type="EMBL" id="EOR72654.1"/>
    </source>
</evidence>
<dbReference type="AlphaFoldDB" id="A0A9P2TCE9"/>
<organism evidence="2 3">
    <name type="scientific">Thermobifida fusca TM51</name>
    <dbReference type="NCBI Taxonomy" id="1169414"/>
    <lineage>
        <taxon>Bacteria</taxon>
        <taxon>Bacillati</taxon>
        <taxon>Actinomycetota</taxon>
        <taxon>Actinomycetes</taxon>
        <taxon>Streptosporangiales</taxon>
        <taxon>Nocardiopsidaceae</taxon>
        <taxon>Thermobifida</taxon>
    </lineage>
</organism>
<keyword evidence="3" id="KW-1185">Reference proteome</keyword>
<sequence length="105" mass="12367">MADSGSQAPDPSDHGLPRSDTPSALDERDQRILAFERQWWKLEGTKEQAIRDEFGFSPTRYYQLLNQIIDRPEALAFDPMTVKRLRRRRSERQRQRVARKLGIQL</sequence>
<dbReference type="EMBL" id="AOSG01000006">
    <property type="protein sequence ID" value="EOR72654.1"/>
    <property type="molecule type" value="Genomic_DNA"/>
</dbReference>